<keyword evidence="1" id="KW-1133">Transmembrane helix</keyword>
<proteinExistence type="predicted"/>
<evidence type="ECO:0000256" key="1">
    <source>
        <dbReference type="SAM" id="Phobius"/>
    </source>
</evidence>
<evidence type="ECO:0008006" key="4">
    <source>
        <dbReference type="Google" id="ProtNLM"/>
    </source>
</evidence>
<name>A0ABP8P9T7_9NOCA</name>
<dbReference type="Proteomes" id="UP001501183">
    <property type="component" value="Unassembled WGS sequence"/>
</dbReference>
<comment type="caution">
    <text evidence="2">The sequence shown here is derived from an EMBL/GenBank/DDBJ whole genome shotgun (WGS) entry which is preliminary data.</text>
</comment>
<keyword evidence="1" id="KW-0812">Transmembrane</keyword>
<evidence type="ECO:0000313" key="2">
    <source>
        <dbReference type="EMBL" id="GAA4483033.1"/>
    </source>
</evidence>
<keyword evidence="3" id="KW-1185">Reference proteome</keyword>
<feature type="transmembrane region" description="Helical" evidence="1">
    <location>
        <begin position="38"/>
        <end position="59"/>
    </location>
</feature>
<dbReference type="EMBL" id="BAABFB010000051">
    <property type="protein sequence ID" value="GAA4483033.1"/>
    <property type="molecule type" value="Genomic_DNA"/>
</dbReference>
<evidence type="ECO:0000313" key="3">
    <source>
        <dbReference type="Proteomes" id="UP001501183"/>
    </source>
</evidence>
<keyword evidence="1" id="KW-0472">Membrane</keyword>
<gene>
    <name evidence="2" type="ORF">GCM10023094_34010</name>
</gene>
<organism evidence="2 3">
    <name type="scientific">Rhodococcus olei</name>
    <dbReference type="NCBI Taxonomy" id="2161675"/>
    <lineage>
        <taxon>Bacteria</taxon>
        <taxon>Bacillati</taxon>
        <taxon>Actinomycetota</taxon>
        <taxon>Actinomycetes</taxon>
        <taxon>Mycobacteriales</taxon>
        <taxon>Nocardiaceae</taxon>
        <taxon>Rhodococcus</taxon>
    </lineage>
</organism>
<accession>A0ABP8P9T7</accession>
<sequence>MHHHEPSRRPPPRPTSVHTIALGAGVSAATPAIVVTGSLLLGTAIAVALAAAIVVASVVI</sequence>
<protein>
    <recommendedName>
        <fullName evidence="4">SpdD protein</fullName>
    </recommendedName>
</protein>
<reference evidence="3" key="1">
    <citation type="journal article" date="2019" name="Int. J. Syst. Evol. Microbiol.">
        <title>The Global Catalogue of Microorganisms (GCM) 10K type strain sequencing project: providing services to taxonomists for standard genome sequencing and annotation.</title>
        <authorList>
            <consortium name="The Broad Institute Genomics Platform"/>
            <consortium name="The Broad Institute Genome Sequencing Center for Infectious Disease"/>
            <person name="Wu L."/>
            <person name="Ma J."/>
        </authorList>
    </citation>
    <scope>NUCLEOTIDE SEQUENCE [LARGE SCALE GENOMIC DNA]</scope>
    <source>
        <strain evidence="3">JCM 32206</strain>
    </source>
</reference>